<reference evidence="1" key="1">
    <citation type="journal article" date="2020" name="mSystems">
        <title>Genome- and Community-Level Interaction Insights into Carbon Utilization and Element Cycling Functions of Hydrothermarchaeota in Hydrothermal Sediment.</title>
        <authorList>
            <person name="Zhou Z."/>
            <person name="Liu Y."/>
            <person name="Xu W."/>
            <person name="Pan J."/>
            <person name="Luo Z.H."/>
            <person name="Li M."/>
        </authorList>
    </citation>
    <scope>NUCLEOTIDE SEQUENCE [LARGE SCALE GENOMIC DNA]</scope>
    <source>
        <strain evidence="1">HyVt-151</strain>
    </source>
</reference>
<dbReference type="Proteomes" id="UP000886210">
    <property type="component" value="Unassembled WGS sequence"/>
</dbReference>
<dbReference type="SUPFAM" id="SSF160945">
    <property type="entry name" value="PH0156-like"/>
    <property type="match status" value="1"/>
</dbReference>
<evidence type="ECO:0000313" key="1">
    <source>
        <dbReference type="EMBL" id="HDD31580.1"/>
    </source>
</evidence>
<sequence length="63" mass="7428">MWEGKKPIIEDFMLAVLEGDRTFKRLGRVINILCIDLKRKLEPKEVVYLGYGSQKFWETLKAL</sequence>
<protein>
    <submittedName>
        <fullName evidence="1">Uncharacterized protein</fullName>
    </submittedName>
</protein>
<dbReference type="AlphaFoldDB" id="A0A7C0XZ47"/>
<name>A0A7C0XZ47_THELI</name>
<organism evidence="1">
    <name type="scientific">Thermococcus litoralis</name>
    <dbReference type="NCBI Taxonomy" id="2265"/>
    <lineage>
        <taxon>Archaea</taxon>
        <taxon>Methanobacteriati</taxon>
        <taxon>Methanobacteriota</taxon>
        <taxon>Thermococci</taxon>
        <taxon>Thermococcales</taxon>
        <taxon>Thermococcaceae</taxon>
        <taxon>Thermococcus</taxon>
    </lineage>
</organism>
<dbReference type="EMBL" id="DQYG01000128">
    <property type="protein sequence ID" value="HDD31580.1"/>
    <property type="molecule type" value="Genomic_DNA"/>
</dbReference>
<proteinExistence type="predicted"/>
<accession>A0A7C0XZ47</accession>
<comment type="caution">
    <text evidence="1">The sequence shown here is derived from an EMBL/GenBank/DDBJ whole genome shotgun (WGS) entry which is preliminary data.</text>
</comment>
<gene>
    <name evidence="1" type="ORF">ENF72_03015</name>
</gene>